<dbReference type="InterPro" id="IPR022700">
    <property type="entry name" value="CLIP"/>
</dbReference>
<dbReference type="InterPro" id="IPR001314">
    <property type="entry name" value="Peptidase_S1A"/>
</dbReference>
<dbReference type="InterPro" id="IPR009003">
    <property type="entry name" value="Peptidase_S1_PA"/>
</dbReference>
<keyword evidence="3 8" id="KW-0378">Hydrolase</keyword>
<protein>
    <recommendedName>
        <fullName evidence="9">CLIP domain-containing serine protease</fullName>
        <ecNumber evidence="8">3.4.21.-</ecNumber>
    </recommendedName>
</protein>
<dbReference type="Proteomes" id="UP000051574">
    <property type="component" value="Unassembled WGS sequence"/>
</dbReference>
<reference evidence="12 13" key="1">
    <citation type="submission" date="2015-09" db="EMBL/GenBank/DDBJ databases">
        <title>Draft genome of the scarab beetle Oryctes borbonicus.</title>
        <authorList>
            <person name="Meyer J.M."/>
            <person name="Markov G.V."/>
            <person name="Baskaran P."/>
            <person name="Herrmann M."/>
            <person name="Sommer R.J."/>
            <person name="Roedelsperger C."/>
        </authorList>
    </citation>
    <scope>NUCLEOTIDE SEQUENCE [LARGE SCALE GENOMIC DNA]</scope>
    <source>
        <strain evidence="12">OB123</strain>
        <tissue evidence="12">Whole animal</tissue>
    </source>
</reference>
<dbReference type="GO" id="GO:0004252">
    <property type="term" value="F:serine-type endopeptidase activity"/>
    <property type="evidence" value="ECO:0007669"/>
    <property type="project" value="UniProtKB-UniRule"/>
</dbReference>
<comment type="domain">
    <text evidence="9">The clip domain consists of 35-55 residues which are 'knitted' together usually by 3 conserved disulfide bonds forming a clip-like compact structure.</text>
</comment>
<evidence type="ECO:0000313" key="12">
    <source>
        <dbReference type="EMBL" id="KRT82249.1"/>
    </source>
</evidence>
<dbReference type="Pfam" id="PF00089">
    <property type="entry name" value="Trypsin"/>
    <property type="match status" value="1"/>
</dbReference>
<accession>A0A0T6B4E3</accession>
<keyword evidence="1 8" id="KW-0645">Protease</keyword>
<evidence type="ECO:0000256" key="8">
    <source>
        <dbReference type="RuleBase" id="RU363034"/>
    </source>
</evidence>
<dbReference type="InterPro" id="IPR051487">
    <property type="entry name" value="Ser/Thr_Proteases_Immune/Dev"/>
</dbReference>
<feature type="chain" id="PRO_5023978565" description="CLIP domain-containing serine protease" evidence="9">
    <location>
        <begin position="22"/>
        <end position="371"/>
    </location>
</feature>
<dbReference type="Gene3D" id="3.30.1640.30">
    <property type="match status" value="1"/>
</dbReference>
<keyword evidence="4 8" id="KW-0720">Serine protease</keyword>
<dbReference type="SUPFAM" id="SSF50494">
    <property type="entry name" value="Trypsin-like serine proteases"/>
    <property type="match status" value="1"/>
</dbReference>
<feature type="domain" description="Clip" evidence="11">
    <location>
        <begin position="34"/>
        <end position="86"/>
    </location>
</feature>
<gene>
    <name evidence="12" type="ORF">AMK59_3086</name>
</gene>
<evidence type="ECO:0000256" key="2">
    <source>
        <dbReference type="ARBA" id="ARBA00022729"/>
    </source>
</evidence>
<dbReference type="PROSITE" id="PS00134">
    <property type="entry name" value="TRYPSIN_HIS"/>
    <property type="match status" value="1"/>
</dbReference>
<dbReference type="SMART" id="SM00020">
    <property type="entry name" value="Tryp_SPc"/>
    <property type="match status" value="1"/>
</dbReference>
<keyword evidence="5" id="KW-1015">Disulfide bond</keyword>
<evidence type="ECO:0000259" key="10">
    <source>
        <dbReference type="PROSITE" id="PS50240"/>
    </source>
</evidence>
<proteinExistence type="inferred from homology"/>
<evidence type="ECO:0000256" key="5">
    <source>
        <dbReference type="ARBA" id="ARBA00023157"/>
    </source>
</evidence>
<feature type="domain" description="Peptidase S1" evidence="10">
    <location>
        <begin position="124"/>
        <end position="371"/>
    </location>
</feature>
<organism evidence="12 13">
    <name type="scientific">Oryctes borbonicus</name>
    <dbReference type="NCBI Taxonomy" id="1629725"/>
    <lineage>
        <taxon>Eukaryota</taxon>
        <taxon>Metazoa</taxon>
        <taxon>Ecdysozoa</taxon>
        <taxon>Arthropoda</taxon>
        <taxon>Hexapoda</taxon>
        <taxon>Insecta</taxon>
        <taxon>Pterygota</taxon>
        <taxon>Neoptera</taxon>
        <taxon>Endopterygota</taxon>
        <taxon>Coleoptera</taxon>
        <taxon>Polyphaga</taxon>
        <taxon>Scarabaeiformia</taxon>
        <taxon>Scarabaeidae</taxon>
        <taxon>Dynastinae</taxon>
        <taxon>Oryctes</taxon>
    </lineage>
</organism>
<dbReference type="SMART" id="SM00680">
    <property type="entry name" value="CLIP"/>
    <property type="match status" value="1"/>
</dbReference>
<keyword evidence="2 9" id="KW-0732">Signal</keyword>
<evidence type="ECO:0000256" key="4">
    <source>
        <dbReference type="ARBA" id="ARBA00022825"/>
    </source>
</evidence>
<dbReference type="CDD" id="cd00190">
    <property type="entry name" value="Tryp_SPc"/>
    <property type="match status" value="1"/>
</dbReference>
<dbReference type="InterPro" id="IPR033116">
    <property type="entry name" value="TRYPSIN_SER"/>
</dbReference>
<dbReference type="EMBL" id="LJIG01009853">
    <property type="protein sequence ID" value="KRT82249.1"/>
    <property type="molecule type" value="Genomic_DNA"/>
</dbReference>
<dbReference type="GO" id="GO:0005576">
    <property type="term" value="C:extracellular region"/>
    <property type="evidence" value="ECO:0007669"/>
    <property type="project" value="UniProtKB-SubCell"/>
</dbReference>
<evidence type="ECO:0000259" key="11">
    <source>
        <dbReference type="PROSITE" id="PS51888"/>
    </source>
</evidence>
<feature type="signal peptide" evidence="9">
    <location>
        <begin position="1"/>
        <end position="21"/>
    </location>
</feature>
<dbReference type="InterPro" id="IPR018114">
    <property type="entry name" value="TRYPSIN_HIS"/>
</dbReference>
<sequence length="371" mass="40771">MEFARISLVATVCILVCCAAGARLGYNRSWVTDACSTREGGEGTCINVRNCTALLKFISANSLPYDQYKSIISKFICNLENQQVCCPFKVPDVIASNTVVDHSQHSNYKLLPTNCGSSITIQKIINGNETSLFEFPWAVALQHKGDARWGCGGTLLSNRYILTAAHCIRPSNMLQLNKVRLGEHNFKTNPDCEDSGFGTTCADPPQDFDVSIDDAIVHPEYDSRTYKNDIALIRLRKSAQISDSVSPICLPITVDEQTFDFKNFTVIGWGGTENSFHSSILLKVRVPKVNNSVCAPRYAGLGALTSKQMCAGGKDEQDSCAGDSGGPLMADYTKDRRFRTLQYGIVSSGPSICGFEQFPTLYTRVDKYVGW</sequence>
<dbReference type="FunFam" id="2.40.10.10:FF:000028">
    <property type="entry name" value="Serine protease easter"/>
    <property type="match status" value="1"/>
</dbReference>
<evidence type="ECO:0000256" key="1">
    <source>
        <dbReference type="ARBA" id="ARBA00022670"/>
    </source>
</evidence>
<dbReference type="PRINTS" id="PR00722">
    <property type="entry name" value="CHYMOTRYPSIN"/>
</dbReference>
<dbReference type="InterPro" id="IPR001254">
    <property type="entry name" value="Trypsin_dom"/>
</dbReference>
<dbReference type="OrthoDB" id="547031at2759"/>
<dbReference type="InterPro" id="IPR043504">
    <property type="entry name" value="Peptidase_S1_PA_chymotrypsin"/>
</dbReference>
<dbReference type="GO" id="GO:0006508">
    <property type="term" value="P:proteolysis"/>
    <property type="evidence" value="ECO:0007669"/>
    <property type="project" value="UniProtKB-KW"/>
</dbReference>
<dbReference type="InterPro" id="IPR038565">
    <property type="entry name" value="CLIP_sf"/>
</dbReference>
<dbReference type="EC" id="3.4.21.-" evidence="8"/>
<dbReference type="PROSITE" id="PS00135">
    <property type="entry name" value="TRYPSIN_SER"/>
    <property type="match status" value="1"/>
</dbReference>
<dbReference type="PANTHER" id="PTHR24256">
    <property type="entry name" value="TRYPTASE-RELATED"/>
    <property type="match status" value="1"/>
</dbReference>
<feature type="non-terminal residue" evidence="12">
    <location>
        <position position="371"/>
    </location>
</feature>
<keyword evidence="6" id="KW-0325">Glycoprotein</keyword>
<dbReference type="PROSITE" id="PS50240">
    <property type="entry name" value="TRYPSIN_DOM"/>
    <property type="match status" value="1"/>
</dbReference>
<dbReference type="AlphaFoldDB" id="A0A0T6B4E3"/>
<keyword evidence="9" id="KW-0964">Secreted</keyword>
<comment type="subcellular location">
    <subcellularLocation>
        <location evidence="9">Secreted</location>
    </subcellularLocation>
</comment>
<keyword evidence="13" id="KW-1185">Reference proteome</keyword>
<evidence type="ECO:0000256" key="9">
    <source>
        <dbReference type="RuleBase" id="RU366078"/>
    </source>
</evidence>
<comment type="caution">
    <text evidence="12">The sequence shown here is derived from an EMBL/GenBank/DDBJ whole genome shotgun (WGS) entry which is preliminary data.</text>
</comment>
<comment type="similarity">
    <text evidence="7 9">Belongs to the peptidase S1 family. CLIP subfamily.</text>
</comment>
<dbReference type="Gene3D" id="2.40.10.10">
    <property type="entry name" value="Trypsin-like serine proteases"/>
    <property type="match status" value="2"/>
</dbReference>
<name>A0A0T6B4E3_9SCAR</name>
<dbReference type="PROSITE" id="PS51888">
    <property type="entry name" value="CLIP"/>
    <property type="match status" value="1"/>
</dbReference>
<dbReference type="Pfam" id="PF12032">
    <property type="entry name" value="CLIP"/>
    <property type="match status" value="1"/>
</dbReference>
<evidence type="ECO:0000256" key="7">
    <source>
        <dbReference type="ARBA" id="ARBA00024195"/>
    </source>
</evidence>
<evidence type="ECO:0000256" key="3">
    <source>
        <dbReference type="ARBA" id="ARBA00022801"/>
    </source>
</evidence>
<evidence type="ECO:0000256" key="6">
    <source>
        <dbReference type="ARBA" id="ARBA00023180"/>
    </source>
</evidence>
<evidence type="ECO:0000313" key="13">
    <source>
        <dbReference type="Proteomes" id="UP000051574"/>
    </source>
</evidence>